<dbReference type="Proteomes" id="UP000236664">
    <property type="component" value="Unassembled WGS sequence"/>
</dbReference>
<keyword evidence="2" id="KW-1185">Reference proteome</keyword>
<accession>A0A2K0VU99</accession>
<dbReference type="InterPro" id="IPR019791">
    <property type="entry name" value="Haem_peroxidase_animal"/>
</dbReference>
<gene>
    <name evidence="1" type="ORF">FNYG_13052</name>
</gene>
<dbReference type="GO" id="GO:0004601">
    <property type="term" value="F:peroxidase activity"/>
    <property type="evidence" value="ECO:0007669"/>
    <property type="project" value="InterPro"/>
</dbReference>
<dbReference type="InterPro" id="IPR037120">
    <property type="entry name" value="Haem_peroxidase_sf_animal"/>
</dbReference>
<dbReference type="InterPro" id="IPR010255">
    <property type="entry name" value="Haem_peroxidase_sf"/>
</dbReference>
<dbReference type="SUPFAM" id="SSF48113">
    <property type="entry name" value="Heme-dependent peroxidases"/>
    <property type="match status" value="1"/>
</dbReference>
<dbReference type="STRING" id="42673.A0A2K0VU99"/>
<dbReference type="AlphaFoldDB" id="A0A2K0VU99"/>
<organism evidence="1 2">
    <name type="scientific">Gibberella nygamai</name>
    <name type="common">Bean root rot disease fungus</name>
    <name type="synonym">Fusarium nygamai</name>
    <dbReference type="NCBI Taxonomy" id="42673"/>
    <lineage>
        <taxon>Eukaryota</taxon>
        <taxon>Fungi</taxon>
        <taxon>Dikarya</taxon>
        <taxon>Ascomycota</taxon>
        <taxon>Pezizomycotina</taxon>
        <taxon>Sordariomycetes</taxon>
        <taxon>Hypocreomycetidae</taxon>
        <taxon>Hypocreales</taxon>
        <taxon>Nectriaceae</taxon>
        <taxon>Fusarium</taxon>
        <taxon>Fusarium fujikuroi species complex</taxon>
    </lineage>
</organism>
<dbReference type="EMBL" id="MTQA01000258">
    <property type="protein sequence ID" value="PNP73611.1"/>
    <property type="molecule type" value="Genomic_DNA"/>
</dbReference>
<evidence type="ECO:0000313" key="2">
    <source>
        <dbReference type="Proteomes" id="UP000236664"/>
    </source>
</evidence>
<comment type="caution">
    <text evidence="1">The sequence shown here is derived from an EMBL/GenBank/DDBJ whole genome shotgun (WGS) entry which is preliminary data.</text>
</comment>
<dbReference type="GO" id="GO:0006979">
    <property type="term" value="P:response to oxidative stress"/>
    <property type="evidence" value="ECO:0007669"/>
    <property type="project" value="InterPro"/>
</dbReference>
<dbReference type="Gene3D" id="1.10.640.10">
    <property type="entry name" value="Haem peroxidase domain superfamily, animal type"/>
    <property type="match status" value="1"/>
</dbReference>
<dbReference type="PROSITE" id="PS50292">
    <property type="entry name" value="PEROXIDASE_3"/>
    <property type="match status" value="1"/>
</dbReference>
<protein>
    <submittedName>
        <fullName evidence="1">Uncharacterized protein</fullName>
    </submittedName>
</protein>
<proteinExistence type="predicted"/>
<reference evidence="1 2" key="1">
    <citation type="submission" date="2017-06" db="EMBL/GenBank/DDBJ databases">
        <title>Genome of Fusarium nygamai isolate CS10214.</title>
        <authorList>
            <person name="Gardiner D.M."/>
            <person name="Obanor F."/>
            <person name="Kazan K."/>
        </authorList>
    </citation>
    <scope>NUCLEOTIDE SEQUENCE [LARGE SCALE GENOMIC DNA]</scope>
    <source>
        <strain evidence="1 2">CS10214</strain>
    </source>
</reference>
<dbReference type="GO" id="GO:0020037">
    <property type="term" value="F:heme binding"/>
    <property type="evidence" value="ECO:0007669"/>
    <property type="project" value="InterPro"/>
</dbReference>
<name>A0A2K0VU99_GIBNY</name>
<sequence length="171" mass="18829">MAANKSEAGNARDVQTNLADLLNEVRRDILSQAGRIGPDLRILHGAAETALAGGIVDDRKYLVENIMQLAASLPNGSRARDDLNAAFIKRLWDNLRHPPLSYLGDEFRYRAADGSNNNILYPHLGAAGSHYARSVVPKHKRTSILPDPSLIFDSQHFSLGNIKSRTQAYMP</sequence>
<evidence type="ECO:0000313" key="1">
    <source>
        <dbReference type="EMBL" id="PNP73611.1"/>
    </source>
</evidence>
<dbReference type="OrthoDB" id="5323571at2759"/>